<dbReference type="EMBL" id="OX451739">
    <property type="protein sequence ID" value="CAI8611437.1"/>
    <property type="molecule type" value="Genomic_DNA"/>
</dbReference>
<evidence type="ECO:0008006" key="3">
    <source>
        <dbReference type="Google" id="ProtNLM"/>
    </source>
</evidence>
<organism evidence="1 2">
    <name type="scientific">Vicia faba</name>
    <name type="common">Broad bean</name>
    <name type="synonym">Faba vulgaris</name>
    <dbReference type="NCBI Taxonomy" id="3906"/>
    <lineage>
        <taxon>Eukaryota</taxon>
        <taxon>Viridiplantae</taxon>
        <taxon>Streptophyta</taxon>
        <taxon>Embryophyta</taxon>
        <taxon>Tracheophyta</taxon>
        <taxon>Spermatophyta</taxon>
        <taxon>Magnoliopsida</taxon>
        <taxon>eudicotyledons</taxon>
        <taxon>Gunneridae</taxon>
        <taxon>Pentapetalae</taxon>
        <taxon>rosids</taxon>
        <taxon>fabids</taxon>
        <taxon>Fabales</taxon>
        <taxon>Fabaceae</taxon>
        <taxon>Papilionoideae</taxon>
        <taxon>50 kb inversion clade</taxon>
        <taxon>NPAAA clade</taxon>
        <taxon>Hologalegina</taxon>
        <taxon>IRL clade</taxon>
        <taxon>Fabeae</taxon>
        <taxon>Vicia</taxon>
    </lineage>
</organism>
<name>A0AAV1AM30_VICFA</name>
<proteinExistence type="predicted"/>
<gene>
    <name evidence="1" type="ORF">VFH_IV229160</name>
</gene>
<evidence type="ECO:0000313" key="2">
    <source>
        <dbReference type="Proteomes" id="UP001157006"/>
    </source>
</evidence>
<accession>A0AAV1AM30</accession>
<dbReference type="PANTHER" id="PTHR11439">
    <property type="entry name" value="GAG-POL-RELATED RETROTRANSPOSON"/>
    <property type="match status" value="1"/>
</dbReference>
<dbReference type="CDD" id="cd09272">
    <property type="entry name" value="RNase_HI_RT_Ty1"/>
    <property type="match status" value="1"/>
</dbReference>
<keyword evidence="2" id="KW-1185">Reference proteome</keyword>
<dbReference type="PANTHER" id="PTHR11439:SF440">
    <property type="entry name" value="INTEGRASE CATALYTIC DOMAIN-CONTAINING PROTEIN"/>
    <property type="match status" value="1"/>
</dbReference>
<dbReference type="Proteomes" id="UP001157006">
    <property type="component" value="Chromosome 4"/>
</dbReference>
<evidence type="ECO:0000313" key="1">
    <source>
        <dbReference type="EMBL" id="CAI8611437.1"/>
    </source>
</evidence>
<dbReference type="AlphaFoldDB" id="A0AAV1AM30"/>
<protein>
    <recommendedName>
        <fullName evidence="3">Copia protein</fullName>
    </recommendedName>
</protein>
<sequence>MAQGICELLWLKMILEDLKIKSDESMRLYCDNKSSIRIARNPVQHDRTKHFEVDRDFIKEKLDSDLICTPYVSSQDNVADLLTKGLNSTNFEKFIFKLGMIDVHSPT</sequence>
<reference evidence="1 2" key="1">
    <citation type="submission" date="2023-01" db="EMBL/GenBank/DDBJ databases">
        <authorList>
            <person name="Kreplak J."/>
        </authorList>
    </citation>
    <scope>NUCLEOTIDE SEQUENCE [LARGE SCALE GENOMIC DNA]</scope>
</reference>